<feature type="domain" description="GBF-interacting protein 1 N-terminal" evidence="2">
    <location>
        <begin position="22"/>
        <end position="79"/>
    </location>
</feature>
<feature type="region of interest" description="Disordered" evidence="1">
    <location>
        <begin position="65"/>
        <end position="136"/>
    </location>
</feature>
<dbReference type="InterPro" id="IPR009060">
    <property type="entry name" value="UBA-like_sf"/>
</dbReference>
<feature type="region of interest" description="Disordered" evidence="1">
    <location>
        <begin position="594"/>
        <end position="613"/>
    </location>
</feature>
<sequence>MGSESKDKIGASGGRQGLSPATKKVVQSLKEIVNCTGCTDQEIYDVLVECDMDPGRAVERLLTQDTFHEVKSKRERRKEMKEAVDSRPRHSSVDLSRGGKISNEHNVHGGSTQGTSSELGKAAEKGEAGSVCPSVTSSMTCVTGSDMASDSFGADNRRQPLGAPGVSSRLQPTFLGVSKGHLTMADIVKMGKPSQDAVLHHSKAPGLSALTNPESSLSSYHDDQIQQDFNHEWPVVEKPAVGNESHASKLSALSNANMPSDHFNPQNNKDSLLSNCGSDEAQVPLQDIASDNVDPDKIDSGFLPSRHLTVNDIGLASDSNSNLRNTGSANSHSSSDYQKDVSLAASDIQQLSLRDPKPEVLSTKDKSALVLPSHIRGLSDKCSHLSFGRFNNGINSTSSASHASNSGLEVKAAGADGGSLAQNLDASNSVYHSDKMPGYDVFKEAAIDKNYDFPSSLQQELVKRTSPEATISHEYAPMSSIADPSFQNSQWRSNPLSFNRPGYQTGNMSTFSRETVMEPHFSMPQRSSLLDDRMQSFQQLEPHDIRGYHPQFQNQQYLPPVVQQAFSDGPAYGHSLADMSHPLNRKEFVTSRLTPSRGRDSFGYGNPSSDIGGFPPKSPIGPMMSSSNFDDIFPSQYNSRRNRSFIQQHDGFSTWDYGQELRSMPLPGSMHHSSRQPRQAQPQYMTPGYSNLHHAGAGLPAQLQQRQVGSQDFPSNRSRQFGNTATSSSHSSHSMGPFFH</sequence>
<feature type="compositionally biased region" description="Polar residues" evidence="1">
    <location>
        <begin position="317"/>
        <end position="336"/>
    </location>
</feature>
<feature type="region of interest" description="Disordered" evidence="1">
    <location>
        <begin position="663"/>
        <end position="740"/>
    </location>
</feature>
<dbReference type="EMBL" id="JAWXYG010000003">
    <property type="protein sequence ID" value="KAK4278965.1"/>
    <property type="molecule type" value="Genomic_DNA"/>
</dbReference>
<feature type="compositionally biased region" description="Basic and acidic residues" evidence="1">
    <location>
        <begin position="66"/>
        <end position="92"/>
    </location>
</feature>
<evidence type="ECO:0000313" key="4">
    <source>
        <dbReference type="Proteomes" id="UP001293593"/>
    </source>
</evidence>
<organism evidence="3 4">
    <name type="scientific">Acacia crassicarpa</name>
    <name type="common">northern wattle</name>
    <dbReference type="NCBI Taxonomy" id="499986"/>
    <lineage>
        <taxon>Eukaryota</taxon>
        <taxon>Viridiplantae</taxon>
        <taxon>Streptophyta</taxon>
        <taxon>Embryophyta</taxon>
        <taxon>Tracheophyta</taxon>
        <taxon>Spermatophyta</taxon>
        <taxon>Magnoliopsida</taxon>
        <taxon>eudicotyledons</taxon>
        <taxon>Gunneridae</taxon>
        <taxon>Pentapetalae</taxon>
        <taxon>rosids</taxon>
        <taxon>fabids</taxon>
        <taxon>Fabales</taxon>
        <taxon>Fabaceae</taxon>
        <taxon>Caesalpinioideae</taxon>
        <taxon>mimosoid clade</taxon>
        <taxon>Acacieae</taxon>
        <taxon>Acacia</taxon>
    </lineage>
</organism>
<dbReference type="SUPFAM" id="SSF46934">
    <property type="entry name" value="UBA-like"/>
    <property type="match status" value="1"/>
</dbReference>
<gene>
    <name evidence="3" type="ORF">QN277_016734</name>
</gene>
<dbReference type="PANTHER" id="PTHR46445">
    <property type="entry name" value="RNA POLYMERASE II DEGRADATION FACTOR-LIKE PROTEIN (DUF1296)"/>
    <property type="match status" value="1"/>
</dbReference>
<dbReference type="InterPro" id="IPR009719">
    <property type="entry name" value="GIP1_N"/>
</dbReference>
<dbReference type="AlphaFoldDB" id="A0AAE1MXD7"/>
<accession>A0AAE1MXD7</accession>
<proteinExistence type="predicted"/>
<evidence type="ECO:0000259" key="2">
    <source>
        <dbReference type="Pfam" id="PF06972"/>
    </source>
</evidence>
<dbReference type="Proteomes" id="UP001293593">
    <property type="component" value="Unassembled WGS sequence"/>
</dbReference>
<keyword evidence="4" id="KW-1185">Reference proteome</keyword>
<dbReference type="Pfam" id="PF06972">
    <property type="entry name" value="GIP1_N"/>
    <property type="match status" value="1"/>
</dbReference>
<evidence type="ECO:0000256" key="1">
    <source>
        <dbReference type="SAM" id="MobiDB-lite"/>
    </source>
</evidence>
<feature type="region of interest" description="Disordered" evidence="1">
    <location>
        <begin position="316"/>
        <end position="338"/>
    </location>
</feature>
<name>A0AAE1MXD7_9FABA</name>
<comment type="caution">
    <text evidence="3">The sequence shown here is derived from an EMBL/GenBank/DDBJ whole genome shotgun (WGS) entry which is preliminary data.</text>
</comment>
<feature type="region of interest" description="Disordered" evidence="1">
    <location>
        <begin position="255"/>
        <end position="277"/>
    </location>
</feature>
<feature type="compositionally biased region" description="Polar residues" evidence="1">
    <location>
        <begin position="109"/>
        <end position="118"/>
    </location>
</feature>
<feature type="compositionally biased region" description="Polar residues" evidence="1">
    <location>
        <begin position="702"/>
        <end position="726"/>
    </location>
</feature>
<dbReference type="PANTHER" id="PTHR46445:SF14">
    <property type="entry name" value="DUF1296 FAMILY PROTEIN"/>
    <property type="match status" value="1"/>
</dbReference>
<protein>
    <recommendedName>
        <fullName evidence="2">GBF-interacting protein 1 N-terminal domain-containing protein</fullName>
    </recommendedName>
</protein>
<evidence type="ECO:0000313" key="3">
    <source>
        <dbReference type="EMBL" id="KAK4278965.1"/>
    </source>
</evidence>
<feature type="region of interest" description="Disordered" evidence="1">
    <location>
        <begin position="1"/>
        <end position="23"/>
    </location>
</feature>
<reference evidence="3" key="1">
    <citation type="submission" date="2023-10" db="EMBL/GenBank/DDBJ databases">
        <title>Chromosome-level genome of the transformable northern wattle, Acacia crassicarpa.</title>
        <authorList>
            <person name="Massaro I."/>
            <person name="Sinha N.R."/>
            <person name="Poethig S."/>
            <person name="Leichty A.R."/>
        </authorList>
    </citation>
    <scope>NUCLEOTIDE SEQUENCE</scope>
    <source>
        <strain evidence="3">Acra3RX</strain>
        <tissue evidence="3">Leaf</tissue>
    </source>
</reference>